<name>A0A1C3MY11_9ACTN</name>
<dbReference type="Proteomes" id="UP000199393">
    <property type="component" value="Chromosome I"/>
</dbReference>
<dbReference type="OrthoDB" id="9861387at2"/>
<protein>
    <submittedName>
        <fullName evidence="1">Uncharacterized protein</fullName>
    </submittedName>
</protein>
<reference evidence="2" key="1">
    <citation type="submission" date="2016-06" db="EMBL/GenBank/DDBJ databases">
        <authorList>
            <person name="Varghese N."/>
            <person name="Submissions Spin"/>
        </authorList>
    </citation>
    <scope>NUCLEOTIDE SEQUENCE [LARGE SCALE GENOMIC DNA]</scope>
    <source>
        <strain evidence="2">DSM 45344</strain>
    </source>
</reference>
<proteinExistence type="predicted"/>
<organism evidence="1 2">
    <name type="scientific">Micromonospora krabiensis</name>
    <dbReference type="NCBI Taxonomy" id="307121"/>
    <lineage>
        <taxon>Bacteria</taxon>
        <taxon>Bacillati</taxon>
        <taxon>Actinomycetota</taxon>
        <taxon>Actinomycetes</taxon>
        <taxon>Micromonosporales</taxon>
        <taxon>Micromonosporaceae</taxon>
        <taxon>Micromonospora</taxon>
    </lineage>
</organism>
<evidence type="ECO:0000313" key="2">
    <source>
        <dbReference type="Proteomes" id="UP000199393"/>
    </source>
</evidence>
<accession>A0A1C3MY11</accession>
<gene>
    <name evidence="1" type="ORF">GA0070620_0692</name>
</gene>
<keyword evidence="2" id="KW-1185">Reference proteome</keyword>
<dbReference type="RefSeq" id="WP_091588528.1">
    <property type="nucleotide sequence ID" value="NZ_JBHRWG010000002.1"/>
</dbReference>
<dbReference type="EMBL" id="LT598496">
    <property type="protein sequence ID" value="SBV25222.1"/>
    <property type="molecule type" value="Genomic_DNA"/>
</dbReference>
<dbReference type="AlphaFoldDB" id="A0A1C3MY11"/>
<evidence type="ECO:0000313" key="1">
    <source>
        <dbReference type="EMBL" id="SBV25222.1"/>
    </source>
</evidence>
<sequence>MRNEQRLVDRARERLNAGEGLDSVLASLRNDDGLSAIECVAVLCDVLDVGIGRARAVVRLSSALADEKDADRESLVGALHEVNEVVRLRAGDADPIGEPAEQLGDLRAALVVALGMVAVERGPTGRTALVVPTDREILEEVGALRRRSSV</sequence>